<dbReference type="AlphaFoldDB" id="A0A1X0XYM2"/>
<feature type="domain" description="DUF559" evidence="2">
    <location>
        <begin position="233"/>
        <end position="288"/>
    </location>
</feature>
<dbReference type="InterPro" id="IPR007569">
    <property type="entry name" value="DUF559"/>
</dbReference>
<comment type="caution">
    <text evidence="3">The sequence shown here is derived from an EMBL/GenBank/DDBJ whole genome shotgun (WGS) entry which is preliminary data.</text>
</comment>
<gene>
    <name evidence="3" type="ORF">B5M45_20430</name>
</gene>
<dbReference type="Gene3D" id="3.40.960.10">
    <property type="entry name" value="VSR Endonuclease"/>
    <property type="match status" value="1"/>
</dbReference>
<feature type="region of interest" description="Disordered" evidence="1">
    <location>
        <begin position="1"/>
        <end position="21"/>
    </location>
</feature>
<evidence type="ECO:0000313" key="3">
    <source>
        <dbReference type="EMBL" id="ORJ57949.1"/>
    </source>
</evidence>
<dbReference type="InterPro" id="IPR011335">
    <property type="entry name" value="Restrct_endonuc-II-like"/>
</dbReference>
<evidence type="ECO:0000259" key="2">
    <source>
        <dbReference type="Pfam" id="PF04480"/>
    </source>
</evidence>
<organism evidence="3 4">
    <name type="scientific">Mycobacterium simiae</name>
    <name type="common">Mycobacterium habana</name>
    <dbReference type="NCBI Taxonomy" id="1784"/>
    <lineage>
        <taxon>Bacteria</taxon>
        <taxon>Bacillati</taxon>
        <taxon>Actinomycetota</taxon>
        <taxon>Actinomycetes</taxon>
        <taxon>Mycobacteriales</taxon>
        <taxon>Mycobacteriaceae</taxon>
        <taxon>Mycobacterium</taxon>
        <taxon>Mycobacterium simiae complex</taxon>
    </lineage>
</organism>
<dbReference type="EMBL" id="MZZM01000025">
    <property type="protein sequence ID" value="ORJ57949.1"/>
    <property type="molecule type" value="Genomic_DNA"/>
</dbReference>
<dbReference type="Pfam" id="PF04480">
    <property type="entry name" value="DUF559"/>
    <property type="match status" value="1"/>
</dbReference>
<evidence type="ECO:0000313" key="4">
    <source>
        <dbReference type="Proteomes" id="UP000193040"/>
    </source>
</evidence>
<dbReference type="Proteomes" id="UP000193040">
    <property type="component" value="Unassembled WGS sequence"/>
</dbReference>
<keyword evidence="4" id="KW-1185">Reference proteome</keyword>
<dbReference type="SUPFAM" id="SSF52980">
    <property type="entry name" value="Restriction endonuclease-like"/>
    <property type="match status" value="1"/>
</dbReference>
<proteinExistence type="predicted"/>
<protein>
    <recommendedName>
        <fullName evidence="2">DUF559 domain-containing protein</fullName>
    </recommendedName>
</protein>
<evidence type="ECO:0000256" key="1">
    <source>
        <dbReference type="SAM" id="MobiDB-lite"/>
    </source>
</evidence>
<name>A0A1X0XYM2_MYCSI</name>
<accession>A0A1X0XYM2</accession>
<sequence>MAWHAARVSTQPSPPFRGTDALRAGTWTQRELRRSCTRIYRNVYRRQGSELSARDRAVAAWLWSGKEAVVSGLSAAALWGAEWIDPTLPAELVCERTRPPPLLITRNETLSASEIAVVDGIPVTSPARTAFDLGRRPGLEAAVVRTDALARATGVAAPDVYPLIAAHRGARGMKQLRRVLPLIDAGAESPQESRTRLALVNAGLPKPQTQIVVRNMWGAVLARIDMGWEEWLVGVEYDGAQHWTDAGIRANDIDRTAELERRGWRLIRVSNELLRYRSNVVVERARAALQAAGCPL</sequence>
<reference evidence="3 4" key="1">
    <citation type="submission" date="2017-03" db="EMBL/GenBank/DDBJ databases">
        <title>Genomic insights into Mycobacterium simiae human colonization.</title>
        <authorList>
            <person name="Steffani J.L."/>
            <person name="Brunck M.E."/>
            <person name="Cruz E."/>
            <person name="Montiel R."/>
            <person name="Barona F."/>
        </authorList>
    </citation>
    <scope>NUCLEOTIDE SEQUENCE [LARGE SCALE GENOMIC DNA]</scope>
    <source>
        <strain evidence="3 4">MsiGto</strain>
    </source>
</reference>